<accession>A0A2S7KDG9</accession>
<dbReference type="AlphaFoldDB" id="A0A2S7KDG9"/>
<protein>
    <recommendedName>
        <fullName evidence="2">DUF6759 domain-containing protein</fullName>
    </recommendedName>
</protein>
<feature type="chain" id="PRO_5015530852" description="DUF6759 domain-containing protein" evidence="1">
    <location>
        <begin position="26"/>
        <end position="236"/>
    </location>
</feature>
<keyword evidence="1" id="KW-0732">Signal</keyword>
<dbReference type="Pfam" id="PF20545">
    <property type="entry name" value="DUF6759"/>
    <property type="match status" value="1"/>
</dbReference>
<feature type="signal peptide" evidence="1">
    <location>
        <begin position="1"/>
        <end position="25"/>
    </location>
</feature>
<evidence type="ECO:0000259" key="2">
    <source>
        <dbReference type="Pfam" id="PF20545"/>
    </source>
</evidence>
<gene>
    <name evidence="3" type="ORF">B0A70_11170</name>
</gene>
<evidence type="ECO:0000256" key="1">
    <source>
        <dbReference type="SAM" id="SignalP"/>
    </source>
</evidence>
<organism evidence="3 4">
    <name type="scientific">Chryseobacterium piscicola</name>
    <dbReference type="NCBI Taxonomy" id="551459"/>
    <lineage>
        <taxon>Bacteria</taxon>
        <taxon>Pseudomonadati</taxon>
        <taxon>Bacteroidota</taxon>
        <taxon>Flavobacteriia</taxon>
        <taxon>Flavobacteriales</taxon>
        <taxon>Weeksellaceae</taxon>
        <taxon>Chryseobacterium group</taxon>
        <taxon>Chryseobacterium</taxon>
    </lineage>
</organism>
<evidence type="ECO:0000313" key="4">
    <source>
        <dbReference type="Proteomes" id="UP000238314"/>
    </source>
</evidence>
<proteinExistence type="predicted"/>
<feature type="domain" description="DUF6759" evidence="2">
    <location>
        <begin position="112"/>
        <end position="202"/>
    </location>
</feature>
<name>A0A2S7KDG9_9FLAO</name>
<dbReference type="Proteomes" id="UP000238314">
    <property type="component" value="Unassembled WGS sequence"/>
</dbReference>
<evidence type="ECO:0000313" key="3">
    <source>
        <dbReference type="EMBL" id="PQA92177.1"/>
    </source>
</evidence>
<dbReference type="InterPro" id="IPR046647">
    <property type="entry name" value="DUF6759"/>
</dbReference>
<reference evidence="3 4" key="1">
    <citation type="submission" date="2016-11" db="EMBL/GenBank/DDBJ databases">
        <title>Whole genomes of Flavobacteriaceae.</title>
        <authorList>
            <person name="Stine C."/>
            <person name="Li C."/>
            <person name="Tadesse D."/>
        </authorList>
    </citation>
    <scope>NUCLEOTIDE SEQUENCE [LARGE SCALE GENOMIC DNA]</scope>
    <source>
        <strain evidence="3 4">DSM 21068</strain>
    </source>
</reference>
<dbReference type="EMBL" id="MUGO01000016">
    <property type="protein sequence ID" value="PQA92177.1"/>
    <property type="molecule type" value="Genomic_DNA"/>
</dbReference>
<sequence>MMKKNLFPLLFFSLLIFSCTANEHAANILNSTNISEIEEYISKAHPEDPKKKILKQRVIALKNAEWTKGRKDAKPMAARPIILEMPSKSAFRKNPAESEALFKKLLAETPERHKEKTTKLLNAIFNQDINSNEAILLLKNNSDCNMILEISGKRFYNLAVPAKSENSIVLEKDNYTLSGSLCDVSYKSEKNFNKSIVIILGNPENVINKEVTKDINPIVNDKKKTTKKVLPKKKNK</sequence>
<dbReference type="PROSITE" id="PS51257">
    <property type="entry name" value="PROKAR_LIPOPROTEIN"/>
    <property type="match status" value="1"/>
</dbReference>
<keyword evidence="4" id="KW-1185">Reference proteome</keyword>
<comment type="caution">
    <text evidence="3">The sequence shown here is derived from an EMBL/GenBank/DDBJ whole genome shotgun (WGS) entry which is preliminary data.</text>
</comment>